<dbReference type="AlphaFoldDB" id="A0A1W6BWU6"/>
<evidence type="ECO:0008006" key="3">
    <source>
        <dbReference type="Google" id="ProtNLM"/>
    </source>
</evidence>
<sequence>MFKITPKNALLYLKFQIKRTKATLRKWHFKLFPSSYFNENLPHHYKFIVFGRAVSGKHALFRFLSLCGLKQLTLYNDDICFLNEVKKTLKESPKTQENYFLTLIIHRSYRSIKWDFGRVIRNANLLILLRDPISRCKGMLNHGTPNRSKLIRGSCFPAQYLNTPPHTALDRKRYKHKRGYSSKAVAPSVEGLSYVLRRELNFTYYSSILSFLNPQYHINIHYLDVKELMPKVAFKTMQNLAEQFNFTPPKEEDRDKFEQVIWNKIKGHLPFELIITPKDFAELKENIKITIIESHYTQDYEREQNSIDIKDSLLEHTAPLYVDISLMVKDTDVKLIKESQNIIKRLKEYFAEFTQALKYWVDFKEQNQITEEQVLAYFKENKALRVKFKKMLDKELIHIKQTRPDIVESWKYYKEFERICEEDFN</sequence>
<evidence type="ECO:0000313" key="2">
    <source>
        <dbReference type="Proteomes" id="UP000192902"/>
    </source>
</evidence>
<organism evidence="1 2">
    <name type="scientific">Campylobacter cuniculorum DSM 23162 = LMG 24588</name>
    <dbReference type="NCBI Taxonomy" id="1121267"/>
    <lineage>
        <taxon>Bacteria</taxon>
        <taxon>Pseudomonadati</taxon>
        <taxon>Campylobacterota</taxon>
        <taxon>Epsilonproteobacteria</taxon>
        <taxon>Campylobacterales</taxon>
        <taxon>Campylobacteraceae</taxon>
        <taxon>Campylobacter</taxon>
    </lineage>
</organism>
<name>A0A1W6BWU6_9BACT</name>
<dbReference type="Proteomes" id="UP000192902">
    <property type="component" value="Chromosome"/>
</dbReference>
<proteinExistence type="predicted"/>
<evidence type="ECO:0000313" key="1">
    <source>
        <dbReference type="EMBL" id="ARJ56544.1"/>
    </source>
</evidence>
<reference evidence="1 2" key="1">
    <citation type="submission" date="2017-04" db="EMBL/GenBank/DDBJ databases">
        <title>Complete genome sequence of the Campylobacter cuniculorum type strain LMG24588.</title>
        <authorList>
            <person name="Miller W.G."/>
            <person name="Yee E."/>
            <person name="Revez J."/>
            <person name="Bono J.L."/>
            <person name="Rossi M."/>
        </authorList>
    </citation>
    <scope>NUCLEOTIDE SEQUENCE [LARGE SCALE GENOMIC DNA]</scope>
    <source>
        <strain evidence="1 2">LMG 24588</strain>
    </source>
</reference>
<accession>A0A1W6BWU6</accession>
<dbReference type="EMBL" id="CP020867">
    <property type="protein sequence ID" value="ARJ56544.1"/>
    <property type="molecule type" value="Genomic_DNA"/>
</dbReference>
<gene>
    <name evidence="1" type="ORF">CCUN_0937</name>
</gene>
<dbReference type="RefSeq" id="WP_027306421.1">
    <property type="nucleotide sequence ID" value="NZ_CP020867.1"/>
</dbReference>
<dbReference type="OrthoDB" id="5361165at2"/>
<dbReference type="eggNOG" id="ENOG5031AB0">
    <property type="taxonomic scope" value="Bacteria"/>
</dbReference>
<dbReference type="InterPro" id="IPR021353">
    <property type="entry name" value="DUF2972"/>
</dbReference>
<protein>
    <recommendedName>
        <fullName evidence="3">DUF2972 domain-containing protein</fullName>
    </recommendedName>
</protein>
<dbReference type="Pfam" id="PF11186">
    <property type="entry name" value="DUF2972"/>
    <property type="match status" value="1"/>
</dbReference>
<dbReference type="KEGG" id="ccun:CCUN_0937"/>